<proteinExistence type="predicted"/>
<dbReference type="KEGG" id="dwd:DSCW_05850"/>
<reference evidence="1 2" key="1">
    <citation type="submission" date="2019-11" db="EMBL/GenBank/DDBJ databases">
        <title>Comparative genomics of hydrocarbon-degrading Desulfosarcina strains.</title>
        <authorList>
            <person name="Watanabe M."/>
            <person name="Kojima H."/>
            <person name="Fukui M."/>
        </authorList>
    </citation>
    <scope>NUCLEOTIDE SEQUENCE [LARGE SCALE GENOMIC DNA]</scope>
    <source>
        <strain evidence="1 2">PP31</strain>
    </source>
</reference>
<name>A0A5K7YX22_9BACT</name>
<dbReference type="Proteomes" id="UP000427769">
    <property type="component" value="Chromosome"/>
</dbReference>
<dbReference type="EMBL" id="AP021875">
    <property type="protein sequence ID" value="BBO73168.1"/>
    <property type="molecule type" value="Genomic_DNA"/>
</dbReference>
<gene>
    <name evidence="1" type="ORF">DSCW_05850</name>
</gene>
<evidence type="ECO:0000313" key="1">
    <source>
        <dbReference type="EMBL" id="BBO73168.1"/>
    </source>
</evidence>
<protein>
    <submittedName>
        <fullName evidence="1">Uncharacterized protein</fullName>
    </submittedName>
</protein>
<evidence type="ECO:0000313" key="2">
    <source>
        <dbReference type="Proteomes" id="UP000427769"/>
    </source>
</evidence>
<sequence length="63" mass="7267">MLDLFRPKLSAGLASFGQLKKNTITDIHLWLLIVSMHLYSKLLKSTQVKTMIVWKDEVLFAAY</sequence>
<keyword evidence="2" id="KW-1185">Reference proteome</keyword>
<dbReference type="AlphaFoldDB" id="A0A5K7YX22"/>
<organism evidence="1 2">
    <name type="scientific">Desulfosarcina widdelii</name>
    <dbReference type="NCBI Taxonomy" id="947919"/>
    <lineage>
        <taxon>Bacteria</taxon>
        <taxon>Pseudomonadati</taxon>
        <taxon>Thermodesulfobacteriota</taxon>
        <taxon>Desulfobacteria</taxon>
        <taxon>Desulfobacterales</taxon>
        <taxon>Desulfosarcinaceae</taxon>
        <taxon>Desulfosarcina</taxon>
    </lineage>
</organism>
<accession>A0A5K7YX22</accession>